<keyword evidence="1" id="KW-1185">Reference proteome</keyword>
<dbReference type="SUPFAM" id="SSF56059">
    <property type="entry name" value="Glutathione synthetase ATP-binding domain-like"/>
    <property type="match status" value="1"/>
</dbReference>
<dbReference type="AlphaFoldDB" id="A0A914WE43"/>
<proteinExistence type="predicted"/>
<dbReference type="GO" id="GO:0005524">
    <property type="term" value="F:ATP binding"/>
    <property type="evidence" value="ECO:0007669"/>
    <property type="project" value="InterPro"/>
</dbReference>
<dbReference type="WBParaSite" id="PSAMB.scaffold3863size16596.g22751.t1">
    <property type="protein sequence ID" value="PSAMB.scaffold3863size16596.g22751.t1"/>
    <property type="gene ID" value="PSAMB.scaffold3863size16596.g22751"/>
</dbReference>
<reference evidence="2" key="1">
    <citation type="submission" date="2022-11" db="UniProtKB">
        <authorList>
            <consortium name="WormBaseParasite"/>
        </authorList>
    </citation>
    <scope>IDENTIFICATION</scope>
</reference>
<dbReference type="InterPro" id="IPR005615">
    <property type="entry name" value="Glutathione_synthase"/>
</dbReference>
<evidence type="ECO:0000313" key="1">
    <source>
        <dbReference type="Proteomes" id="UP000887566"/>
    </source>
</evidence>
<evidence type="ECO:0000313" key="2">
    <source>
        <dbReference type="WBParaSite" id="PSAMB.scaffold3863size16596.g22751.t1"/>
    </source>
</evidence>
<protein>
    <submittedName>
        <fullName evidence="2">Uncharacterized protein</fullName>
    </submittedName>
</protein>
<accession>A0A914WE43</accession>
<dbReference type="GO" id="GO:0005829">
    <property type="term" value="C:cytosol"/>
    <property type="evidence" value="ECO:0007669"/>
    <property type="project" value="TreeGrafter"/>
</dbReference>
<dbReference type="Proteomes" id="UP000887566">
    <property type="component" value="Unplaced"/>
</dbReference>
<dbReference type="InterPro" id="IPR014049">
    <property type="entry name" value="Glutathione_synthase_N_euk"/>
</dbReference>
<organism evidence="1 2">
    <name type="scientific">Plectus sambesii</name>
    <dbReference type="NCBI Taxonomy" id="2011161"/>
    <lineage>
        <taxon>Eukaryota</taxon>
        <taxon>Metazoa</taxon>
        <taxon>Ecdysozoa</taxon>
        <taxon>Nematoda</taxon>
        <taxon>Chromadorea</taxon>
        <taxon>Plectida</taxon>
        <taxon>Plectina</taxon>
        <taxon>Plectoidea</taxon>
        <taxon>Plectidae</taxon>
        <taxon>Plectus</taxon>
    </lineage>
</organism>
<dbReference type="PANTHER" id="PTHR11130">
    <property type="entry name" value="GLUTATHIONE SYNTHETASE"/>
    <property type="match status" value="1"/>
</dbReference>
<dbReference type="Gene3D" id="3.30.1490.80">
    <property type="match status" value="1"/>
</dbReference>
<dbReference type="Pfam" id="PF03917">
    <property type="entry name" value="GSH_synth_ATP"/>
    <property type="match status" value="1"/>
</dbReference>
<sequence>MATRKAVYPSLPLDDTLLNRVVSNAKDWALCHGFVTRPREHADKSDSCSHAHFMLLPSKVPRGIYEQATNVQKDMNLLYFLVSWDYDFINESLREFAEVDEFTRRLLQIYTTIYEEGINQKTVIQLQRSDYICHSTVKGVQLKQVKVNVMPTDGGSMGDLCTKMHTDIFRVLGFAKKETERLVPKNNSTATHAAALFRAWYGLFSTWAVFARNSCRF</sequence>
<dbReference type="PANTHER" id="PTHR11130:SF0">
    <property type="entry name" value="GLUTATHIONE SYNTHETASE"/>
    <property type="match status" value="1"/>
</dbReference>
<name>A0A914WE43_9BILA</name>
<dbReference type="GO" id="GO:0043295">
    <property type="term" value="F:glutathione binding"/>
    <property type="evidence" value="ECO:0007669"/>
    <property type="project" value="TreeGrafter"/>
</dbReference>
<dbReference type="InterPro" id="IPR014042">
    <property type="entry name" value="Glutathione_synthase_a-hlx"/>
</dbReference>
<dbReference type="Gene3D" id="1.10.1080.10">
    <property type="entry name" value="Glutathione Synthetase, Chain A, domain 3"/>
    <property type="match status" value="1"/>
</dbReference>
<dbReference type="GO" id="GO:0004363">
    <property type="term" value="F:glutathione synthase activity"/>
    <property type="evidence" value="ECO:0007669"/>
    <property type="project" value="InterPro"/>
</dbReference>